<dbReference type="PANTHER" id="PTHR43101:SF1">
    <property type="entry name" value="BETA-FRUCTOSIDASE"/>
    <property type="match status" value="1"/>
</dbReference>
<dbReference type="InterPro" id="IPR023296">
    <property type="entry name" value="Glyco_hydro_beta-prop_sf"/>
</dbReference>
<dbReference type="InterPro" id="IPR001362">
    <property type="entry name" value="Glyco_hydro_32"/>
</dbReference>
<evidence type="ECO:0000256" key="2">
    <source>
        <dbReference type="ARBA" id="ARBA00012758"/>
    </source>
</evidence>
<comment type="similarity">
    <text evidence="1">Belongs to the glycosyl hydrolase 32 family.</text>
</comment>
<evidence type="ECO:0000313" key="7">
    <source>
        <dbReference type="Proteomes" id="UP000823854"/>
    </source>
</evidence>
<evidence type="ECO:0000256" key="1">
    <source>
        <dbReference type="ARBA" id="ARBA00009902"/>
    </source>
</evidence>
<name>A0A9D2PWB5_9MICO</name>
<dbReference type="InterPro" id="IPR013148">
    <property type="entry name" value="Glyco_hydro_32_N"/>
</dbReference>
<evidence type="ECO:0000256" key="3">
    <source>
        <dbReference type="ARBA" id="ARBA00022801"/>
    </source>
</evidence>
<comment type="caution">
    <text evidence="6">The sequence shown here is derived from an EMBL/GenBank/DDBJ whole genome shotgun (WGS) entry which is preliminary data.</text>
</comment>
<dbReference type="Gene3D" id="2.115.10.20">
    <property type="entry name" value="Glycosyl hydrolase domain, family 43"/>
    <property type="match status" value="1"/>
</dbReference>
<gene>
    <name evidence="6" type="ORF">H9932_02590</name>
</gene>
<feature type="domain" description="Glycosyl hydrolase family 32 N-terminal" evidence="5">
    <location>
        <begin position="16"/>
        <end position="359"/>
    </location>
</feature>
<organism evidence="6 7">
    <name type="scientific">Candidatus Brachybacterium intestinipullorum</name>
    <dbReference type="NCBI Taxonomy" id="2838512"/>
    <lineage>
        <taxon>Bacteria</taxon>
        <taxon>Bacillati</taxon>
        <taxon>Actinomycetota</taxon>
        <taxon>Actinomycetes</taxon>
        <taxon>Micrococcales</taxon>
        <taxon>Dermabacteraceae</taxon>
        <taxon>Brachybacterium</taxon>
    </lineage>
</organism>
<proteinExistence type="inferred from homology"/>
<dbReference type="Proteomes" id="UP000823854">
    <property type="component" value="Unassembled WGS sequence"/>
</dbReference>
<keyword evidence="3 6" id="KW-0378">Hydrolase</keyword>
<reference evidence="6" key="2">
    <citation type="submission" date="2021-04" db="EMBL/GenBank/DDBJ databases">
        <authorList>
            <person name="Gilroy R."/>
        </authorList>
    </citation>
    <scope>NUCLEOTIDE SEQUENCE</scope>
    <source>
        <strain evidence="6">CHK130-7132</strain>
    </source>
</reference>
<evidence type="ECO:0000256" key="4">
    <source>
        <dbReference type="ARBA" id="ARBA00023295"/>
    </source>
</evidence>
<dbReference type="GO" id="GO:0005975">
    <property type="term" value="P:carbohydrate metabolic process"/>
    <property type="evidence" value="ECO:0007669"/>
    <property type="project" value="InterPro"/>
</dbReference>
<dbReference type="GO" id="GO:0004564">
    <property type="term" value="F:beta-fructofuranosidase activity"/>
    <property type="evidence" value="ECO:0007669"/>
    <property type="project" value="UniProtKB-EC"/>
</dbReference>
<evidence type="ECO:0000259" key="5">
    <source>
        <dbReference type="Pfam" id="PF00251"/>
    </source>
</evidence>
<accession>A0A9D2PWB5</accession>
<dbReference type="InterPro" id="IPR051214">
    <property type="entry name" value="GH32_Enzymes"/>
</dbReference>
<sequence>MTEPLDPGFPALHRVHPRGWINDPNGIHRTADGRWHVFFQHNPASTRHELIHWGHMSSSDLVSWREEPLGPVPRAGEADQDGCWSGIGLLDPAPGDPVAAAADPVAAAAADRSVGAVADGPGAPAVPTLVYSGVDGIENQLSRVLVARLDASGTALVRPGVVAAEVPEVPGLVGVRDPFVFTHGGKCWGIQGAGVREGGELVPTLLLYSCEDLERWELVGTLLHGDDPVAAEHAPADLWECPQLVPVDGRWVLLVSRWGHPDTHECSTLQVDYLVGDLVDGPDGAPRFAPSAGGQVDIGPDFYAPQAVVDAEGDRVLVWGWSWEGLQRTQEQTDAQGWAGTLTFPRELRLDGEELRSAPAPELRALRVEALPLESVAGAGGIGAPSLAEVEVPAGVSELVLETPVRAEVRTRGAVTVEILEADGAAREVFSVDDGPATVFLDASLLEHLPDAATPYTLRFYPAGGERVRARGALAEAWRLEVPGR</sequence>
<dbReference type="EC" id="3.2.1.26" evidence="2"/>
<dbReference type="CDD" id="cd08996">
    <property type="entry name" value="GH32_FFase"/>
    <property type="match status" value="1"/>
</dbReference>
<dbReference type="AlphaFoldDB" id="A0A9D2PWB5"/>
<dbReference type="Pfam" id="PF00251">
    <property type="entry name" value="Glyco_hydro_32N"/>
    <property type="match status" value="1"/>
</dbReference>
<keyword evidence="4" id="KW-0326">Glycosidase</keyword>
<dbReference type="EMBL" id="DWWC01000053">
    <property type="protein sequence ID" value="HJC68553.1"/>
    <property type="molecule type" value="Genomic_DNA"/>
</dbReference>
<dbReference type="SUPFAM" id="SSF75005">
    <property type="entry name" value="Arabinanase/levansucrase/invertase"/>
    <property type="match status" value="1"/>
</dbReference>
<reference evidence="6" key="1">
    <citation type="journal article" date="2021" name="PeerJ">
        <title>Extensive microbial diversity within the chicken gut microbiome revealed by metagenomics and culture.</title>
        <authorList>
            <person name="Gilroy R."/>
            <person name="Ravi A."/>
            <person name="Getino M."/>
            <person name="Pursley I."/>
            <person name="Horton D.L."/>
            <person name="Alikhan N.F."/>
            <person name="Baker D."/>
            <person name="Gharbi K."/>
            <person name="Hall N."/>
            <person name="Watson M."/>
            <person name="Adriaenssens E.M."/>
            <person name="Foster-Nyarko E."/>
            <person name="Jarju S."/>
            <person name="Secka A."/>
            <person name="Antonio M."/>
            <person name="Oren A."/>
            <person name="Chaudhuri R.R."/>
            <person name="La Ragione R."/>
            <person name="Hildebrand F."/>
            <person name="Pallen M.J."/>
        </authorList>
    </citation>
    <scope>NUCLEOTIDE SEQUENCE</scope>
    <source>
        <strain evidence="6">CHK130-7132</strain>
    </source>
</reference>
<dbReference type="PANTHER" id="PTHR43101">
    <property type="entry name" value="BETA-FRUCTOSIDASE"/>
    <property type="match status" value="1"/>
</dbReference>
<evidence type="ECO:0000313" key="6">
    <source>
        <dbReference type="EMBL" id="HJC68553.1"/>
    </source>
</evidence>
<protein>
    <recommendedName>
        <fullName evidence="2">beta-fructofuranosidase</fullName>
        <ecNumber evidence="2">3.2.1.26</ecNumber>
    </recommendedName>
</protein>
<dbReference type="SMART" id="SM00640">
    <property type="entry name" value="Glyco_32"/>
    <property type="match status" value="1"/>
</dbReference>